<proteinExistence type="predicted"/>
<accession>A0ABV0CFD3</accession>
<feature type="transmembrane region" description="Helical" evidence="1">
    <location>
        <begin position="106"/>
        <end position="124"/>
    </location>
</feature>
<reference evidence="2 3" key="1">
    <citation type="submission" date="2023-12" db="EMBL/GenBank/DDBJ databases">
        <title>Chromobacterium sp. strain TRC.1.1.SA producing antimicrobial pigment.</title>
        <authorList>
            <person name="Verma N."/>
            <person name="Choksket S."/>
            <person name="Pinnaka A.K."/>
            <person name="Korpole S."/>
        </authorList>
    </citation>
    <scope>NUCLEOTIDE SEQUENCE [LARGE SCALE GENOMIC DNA]</scope>
    <source>
        <strain evidence="2 3">TRC1.1.SA</strain>
    </source>
</reference>
<keyword evidence="3" id="KW-1185">Reference proteome</keyword>
<name>A0ABV0CFD3_9NEIS</name>
<keyword evidence="1" id="KW-0472">Membrane</keyword>
<dbReference type="Proteomes" id="UP001405405">
    <property type="component" value="Unassembled WGS sequence"/>
</dbReference>
<feature type="transmembrane region" description="Helical" evidence="1">
    <location>
        <begin position="136"/>
        <end position="155"/>
    </location>
</feature>
<evidence type="ECO:0000313" key="3">
    <source>
        <dbReference type="Proteomes" id="UP001405405"/>
    </source>
</evidence>
<keyword evidence="1" id="KW-0812">Transmembrane</keyword>
<organism evidence="2 3">
    <name type="scientific">Chromobacterium indicum</name>
    <dbReference type="NCBI Taxonomy" id="3110228"/>
    <lineage>
        <taxon>Bacteria</taxon>
        <taxon>Pseudomonadati</taxon>
        <taxon>Pseudomonadota</taxon>
        <taxon>Betaproteobacteria</taxon>
        <taxon>Neisseriales</taxon>
        <taxon>Chromobacteriaceae</taxon>
        <taxon>Chromobacterium</taxon>
    </lineage>
</organism>
<protein>
    <submittedName>
        <fullName evidence="2">Uncharacterized protein</fullName>
    </submittedName>
</protein>
<evidence type="ECO:0000313" key="2">
    <source>
        <dbReference type="EMBL" id="MEN7429143.1"/>
    </source>
</evidence>
<dbReference type="EMBL" id="JAYFSJ010000001">
    <property type="protein sequence ID" value="MEN7429143.1"/>
    <property type="molecule type" value="Genomic_DNA"/>
</dbReference>
<dbReference type="RefSeq" id="WP_346787262.1">
    <property type="nucleotide sequence ID" value="NZ_JAYFSJ010000001.1"/>
</dbReference>
<keyword evidence="1" id="KW-1133">Transmembrane helix</keyword>
<sequence length="177" mass="18293">MNWKQIVGAVAPWIGTALGGPLGGMAVSAVADAIGLPEKTEEAVAQALSGATPEQMLAIKQADQQFSAKMQELGFRNQQALEAIAAGDRASAREREIKTGDITPRLLAGVVVAGFFGIMALMIFQELPPTGRDSLLVLVGALGAAFGSIIQYYFGSSAGSAEKARTINAMKLGSAAQ</sequence>
<comment type="caution">
    <text evidence="2">The sequence shown here is derived from an EMBL/GenBank/DDBJ whole genome shotgun (WGS) entry which is preliminary data.</text>
</comment>
<evidence type="ECO:0000256" key="1">
    <source>
        <dbReference type="SAM" id="Phobius"/>
    </source>
</evidence>
<gene>
    <name evidence="2" type="ORF">VA599_00210</name>
</gene>